<proteinExistence type="predicted"/>
<evidence type="ECO:0000313" key="2">
    <source>
        <dbReference type="EMBL" id="KAI3916634.1"/>
    </source>
</evidence>
<protein>
    <submittedName>
        <fullName evidence="2">Uncharacterized protein</fullName>
    </submittedName>
</protein>
<dbReference type="EMBL" id="JAJJMB010009088">
    <property type="protein sequence ID" value="KAI3916634.1"/>
    <property type="molecule type" value="Genomic_DNA"/>
</dbReference>
<sequence length="51" mass="5766">RLAHCKNEKRGGGKQEKSTEAPKKPVNKSYKENVPVSSGRKNRGKVEVWED</sequence>
<dbReference type="AlphaFoldDB" id="A0AAD4SRJ2"/>
<feature type="non-terminal residue" evidence="2">
    <location>
        <position position="1"/>
    </location>
</feature>
<evidence type="ECO:0000256" key="1">
    <source>
        <dbReference type="SAM" id="MobiDB-lite"/>
    </source>
</evidence>
<evidence type="ECO:0000313" key="3">
    <source>
        <dbReference type="Proteomes" id="UP001202328"/>
    </source>
</evidence>
<gene>
    <name evidence="2" type="ORF">MKW98_026376</name>
</gene>
<feature type="compositionally biased region" description="Basic and acidic residues" evidence="1">
    <location>
        <begin position="1"/>
        <end position="23"/>
    </location>
</feature>
<organism evidence="2 3">
    <name type="scientific">Papaver atlanticum</name>
    <dbReference type="NCBI Taxonomy" id="357466"/>
    <lineage>
        <taxon>Eukaryota</taxon>
        <taxon>Viridiplantae</taxon>
        <taxon>Streptophyta</taxon>
        <taxon>Embryophyta</taxon>
        <taxon>Tracheophyta</taxon>
        <taxon>Spermatophyta</taxon>
        <taxon>Magnoliopsida</taxon>
        <taxon>Ranunculales</taxon>
        <taxon>Papaveraceae</taxon>
        <taxon>Papaveroideae</taxon>
        <taxon>Papaver</taxon>
    </lineage>
</organism>
<keyword evidence="3" id="KW-1185">Reference proteome</keyword>
<comment type="caution">
    <text evidence="2">The sequence shown here is derived from an EMBL/GenBank/DDBJ whole genome shotgun (WGS) entry which is preliminary data.</text>
</comment>
<accession>A0AAD4SRJ2</accession>
<reference evidence="2" key="1">
    <citation type="submission" date="2022-04" db="EMBL/GenBank/DDBJ databases">
        <title>A functionally conserved STORR gene fusion in Papaver species that diverged 16.8 million years ago.</title>
        <authorList>
            <person name="Catania T."/>
        </authorList>
    </citation>
    <scope>NUCLEOTIDE SEQUENCE</scope>
    <source>
        <strain evidence="2">S-188037</strain>
    </source>
</reference>
<name>A0AAD4SRJ2_9MAGN</name>
<feature type="region of interest" description="Disordered" evidence="1">
    <location>
        <begin position="1"/>
        <end position="51"/>
    </location>
</feature>
<dbReference type="Proteomes" id="UP001202328">
    <property type="component" value="Unassembled WGS sequence"/>
</dbReference>